<dbReference type="InterPro" id="IPR001128">
    <property type="entry name" value="Cyt_P450"/>
</dbReference>
<accession>A0A098BG00</accession>
<comment type="similarity">
    <text evidence="2 8">Belongs to the cytochrome P450 family.</text>
</comment>
<evidence type="ECO:0000256" key="4">
    <source>
        <dbReference type="ARBA" id="ARBA00022723"/>
    </source>
</evidence>
<name>A0A098BG00_9NOCA</name>
<evidence type="ECO:0000256" key="6">
    <source>
        <dbReference type="ARBA" id="ARBA00023004"/>
    </source>
</evidence>
<dbReference type="GO" id="GO:0016705">
    <property type="term" value="F:oxidoreductase activity, acting on paired donors, with incorporation or reduction of molecular oxygen"/>
    <property type="evidence" value="ECO:0007669"/>
    <property type="project" value="InterPro"/>
</dbReference>
<dbReference type="CDD" id="cd20625">
    <property type="entry name" value="CYP164-like"/>
    <property type="match status" value="1"/>
</dbReference>
<keyword evidence="4 8" id="KW-0479">Metal-binding</keyword>
<dbReference type="PANTHER" id="PTHR46696:SF1">
    <property type="entry name" value="CYTOCHROME P450 YJIB-RELATED"/>
    <property type="match status" value="1"/>
</dbReference>
<keyword evidence="5 8" id="KW-0560">Oxidoreductase</keyword>
<dbReference type="GO" id="GO:0020037">
    <property type="term" value="F:heme binding"/>
    <property type="evidence" value="ECO:0007669"/>
    <property type="project" value="InterPro"/>
</dbReference>
<keyword evidence="6 8" id="KW-0408">Iron</keyword>
<comment type="cofactor">
    <cofactor evidence="1">
        <name>heme</name>
        <dbReference type="ChEBI" id="CHEBI:30413"/>
    </cofactor>
</comment>
<dbReference type="PANTHER" id="PTHR46696">
    <property type="entry name" value="P450, PUTATIVE (EUROFUNG)-RELATED"/>
    <property type="match status" value="1"/>
</dbReference>
<dbReference type="InterPro" id="IPR036396">
    <property type="entry name" value="Cyt_P450_sf"/>
</dbReference>
<evidence type="ECO:0000256" key="7">
    <source>
        <dbReference type="ARBA" id="ARBA00023033"/>
    </source>
</evidence>
<dbReference type="AlphaFoldDB" id="A0A098BG00"/>
<proteinExistence type="inferred from homology"/>
<dbReference type="EMBL" id="CCSD01000030">
    <property type="protein sequence ID" value="CDZ87117.1"/>
    <property type="molecule type" value="Genomic_DNA"/>
</dbReference>
<sequence length="404" mass="43557">MTAPPERELLLDALLTDHGQAGPYEAFRRLRETCPALLTRSGVLVLSRYDDCAAALRDRRLGKADESLGFGLGDIPETLQRQAMHRFRHTMLFRNPPDHHRLRTLVADVFTPRHVEELRPQVISQIDRLLDAMDGQAVADIITDLALPLPVNVIGDLLGVPPIDRAAAAPLVSALVASLEPGADAAALTRACAAEDQLARYFADLLATKRTHPAEDLLSRLAAARGADALDDEECVGTAILLFAAGFETTTNLIGNGVAALLAHPGQMNLLRSRPDLAGAAVEELLRYDAPVQTNGRTVLAPTRLAGIDLHPGQVVLTLLGAANRDPARFHNPNTLDITRTGTTPLSFGAGLHFCLGAPLARLEGTELFPRLVTRFPDLALAAEPRWRTGMSFRGLSNLKVATR</sequence>
<organism evidence="9 10">
    <name type="scientific">Rhodococcus ruber</name>
    <dbReference type="NCBI Taxonomy" id="1830"/>
    <lineage>
        <taxon>Bacteria</taxon>
        <taxon>Bacillati</taxon>
        <taxon>Actinomycetota</taxon>
        <taxon>Actinomycetes</taxon>
        <taxon>Mycobacteriales</taxon>
        <taxon>Nocardiaceae</taxon>
        <taxon>Rhodococcus</taxon>
    </lineage>
</organism>
<dbReference type="FunFam" id="1.10.630.10:FF:000018">
    <property type="entry name" value="Cytochrome P450 monooxygenase"/>
    <property type="match status" value="1"/>
</dbReference>
<dbReference type="InterPro" id="IPR002397">
    <property type="entry name" value="Cyt_P450_B"/>
</dbReference>
<dbReference type="GO" id="GO:0004497">
    <property type="term" value="F:monooxygenase activity"/>
    <property type="evidence" value="ECO:0007669"/>
    <property type="project" value="UniProtKB-KW"/>
</dbReference>
<dbReference type="Proteomes" id="UP000042997">
    <property type="component" value="Unassembled WGS sequence"/>
</dbReference>
<evidence type="ECO:0000313" key="10">
    <source>
        <dbReference type="Proteomes" id="UP000042997"/>
    </source>
</evidence>
<dbReference type="InterPro" id="IPR017972">
    <property type="entry name" value="Cyt_P450_CS"/>
</dbReference>
<dbReference type="Pfam" id="PF00067">
    <property type="entry name" value="p450"/>
    <property type="match status" value="1"/>
</dbReference>
<dbReference type="GO" id="GO:0005506">
    <property type="term" value="F:iron ion binding"/>
    <property type="evidence" value="ECO:0007669"/>
    <property type="project" value="InterPro"/>
</dbReference>
<evidence type="ECO:0000256" key="3">
    <source>
        <dbReference type="ARBA" id="ARBA00022617"/>
    </source>
</evidence>
<reference evidence="9 10" key="1">
    <citation type="journal article" date="2014" name="Genome Announc.">
        <title>Draft Genome Sequence of Propane- and Butane-Oxidizing Actinobacterium Rhodococcus ruber IEGM 231.</title>
        <authorList>
            <person name="Ivshina I.B."/>
            <person name="Kuyukina M.S."/>
            <person name="Krivoruchko A.V."/>
            <person name="Barbe V."/>
            <person name="Fischer C."/>
        </authorList>
    </citation>
    <scope>NUCLEOTIDE SEQUENCE [LARGE SCALE GENOMIC DNA]</scope>
</reference>
<evidence type="ECO:0000313" key="9">
    <source>
        <dbReference type="EMBL" id="CDZ87117.1"/>
    </source>
</evidence>
<protein>
    <submittedName>
        <fullName evidence="9">Cytochrome P450</fullName>
    </submittedName>
</protein>
<keyword evidence="7 8" id="KW-0503">Monooxygenase</keyword>
<keyword evidence="3 8" id="KW-0349">Heme</keyword>
<dbReference type="SUPFAM" id="SSF48264">
    <property type="entry name" value="Cytochrome P450"/>
    <property type="match status" value="1"/>
</dbReference>
<dbReference type="RefSeq" id="WP_040270029.1">
    <property type="nucleotide sequence ID" value="NZ_JAJNCM010000032.1"/>
</dbReference>
<evidence type="ECO:0000256" key="1">
    <source>
        <dbReference type="ARBA" id="ARBA00001971"/>
    </source>
</evidence>
<dbReference type="PRINTS" id="PR00385">
    <property type="entry name" value="P450"/>
</dbReference>
<evidence type="ECO:0000256" key="5">
    <source>
        <dbReference type="ARBA" id="ARBA00023002"/>
    </source>
</evidence>
<dbReference type="OrthoDB" id="142769at2"/>
<dbReference type="PROSITE" id="PS00086">
    <property type="entry name" value="CYTOCHROME_P450"/>
    <property type="match status" value="1"/>
</dbReference>
<evidence type="ECO:0000256" key="8">
    <source>
        <dbReference type="RuleBase" id="RU000461"/>
    </source>
</evidence>
<evidence type="ECO:0000256" key="2">
    <source>
        <dbReference type="ARBA" id="ARBA00010617"/>
    </source>
</evidence>
<dbReference type="PRINTS" id="PR00359">
    <property type="entry name" value="BP450"/>
</dbReference>
<gene>
    <name evidence="9" type="ORF">RHRU231_210043</name>
</gene>
<dbReference type="Gene3D" id="1.10.630.10">
    <property type="entry name" value="Cytochrome P450"/>
    <property type="match status" value="1"/>
</dbReference>